<feature type="region of interest" description="SAW" evidence="3">
    <location>
        <begin position="458"/>
        <end position="536"/>
    </location>
</feature>
<feature type="region of interest" description="Leucine repeat II (LRII)" evidence="3">
    <location>
        <begin position="316"/>
        <end position="348"/>
    </location>
</feature>
<feature type="region of interest" description="Leucine repeat II (LRII)" evidence="3">
    <location>
        <begin position="1016"/>
        <end position="1048"/>
    </location>
</feature>
<feature type="short sequence motif" description="VHIID" evidence="3">
    <location>
        <begin position="263"/>
        <end position="267"/>
    </location>
</feature>
<feature type="region of interest" description="Disordered" evidence="4">
    <location>
        <begin position="44"/>
        <end position="101"/>
    </location>
</feature>
<keyword evidence="2" id="KW-0804">Transcription</keyword>
<keyword evidence="6" id="KW-1185">Reference proteome</keyword>
<evidence type="ECO:0008006" key="7">
    <source>
        <dbReference type="Google" id="ProtNLM"/>
    </source>
</evidence>
<feature type="compositionally biased region" description="Polar residues" evidence="4">
    <location>
        <begin position="660"/>
        <end position="685"/>
    </location>
</feature>
<evidence type="ECO:0000256" key="4">
    <source>
        <dbReference type="SAM" id="MobiDB-lite"/>
    </source>
</evidence>
<dbReference type="PROSITE" id="PS50985">
    <property type="entry name" value="GRAS"/>
    <property type="match status" value="2"/>
</dbReference>
<dbReference type="PANTHER" id="PTHR31636">
    <property type="entry name" value="OSJNBA0084A10.13 PROTEIN-RELATED"/>
    <property type="match status" value="1"/>
</dbReference>
<feature type="region of interest" description="VHIID" evidence="3">
    <location>
        <begin position="935"/>
        <end position="1000"/>
    </location>
</feature>
<feature type="region of interest" description="Disordered" evidence="4">
    <location>
        <begin position="649"/>
        <end position="685"/>
    </location>
</feature>
<evidence type="ECO:0000256" key="3">
    <source>
        <dbReference type="PROSITE-ProRule" id="PRU01191"/>
    </source>
</evidence>
<dbReference type="EMBL" id="OOIL02006630">
    <property type="protein sequence ID" value="VFQ98837.1"/>
    <property type="molecule type" value="Genomic_DNA"/>
</dbReference>
<comment type="similarity">
    <text evidence="3">Belongs to the GRAS family.</text>
</comment>
<proteinExistence type="inferred from homology"/>
<feature type="region of interest" description="Disordered" evidence="4">
    <location>
        <begin position="581"/>
        <end position="619"/>
    </location>
</feature>
<dbReference type="AlphaFoldDB" id="A0A484NE91"/>
<dbReference type="OrthoDB" id="47276at2759"/>
<feature type="compositionally biased region" description="Acidic residues" evidence="4">
    <location>
        <begin position="92"/>
        <end position="101"/>
    </location>
</feature>
<feature type="region of interest" description="VHIID" evidence="3">
    <location>
        <begin position="232"/>
        <end position="297"/>
    </location>
</feature>
<evidence type="ECO:0000313" key="6">
    <source>
        <dbReference type="Proteomes" id="UP000595140"/>
    </source>
</evidence>
<dbReference type="Proteomes" id="UP000595140">
    <property type="component" value="Unassembled WGS sequence"/>
</dbReference>
<evidence type="ECO:0000256" key="2">
    <source>
        <dbReference type="ARBA" id="ARBA00023163"/>
    </source>
</evidence>
<feature type="short sequence motif" description="VHIID" evidence="3">
    <location>
        <begin position="966"/>
        <end position="970"/>
    </location>
</feature>
<dbReference type="InterPro" id="IPR005202">
    <property type="entry name" value="TF_GRAS"/>
</dbReference>
<evidence type="ECO:0000256" key="1">
    <source>
        <dbReference type="ARBA" id="ARBA00023015"/>
    </source>
</evidence>
<feature type="region of interest" description="Disordered" evidence="4">
    <location>
        <begin position="825"/>
        <end position="853"/>
    </location>
</feature>
<protein>
    <recommendedName>
        <fullName evidence="7">Scarecrow-like protein 14</fullName>
    </recommendedName>
</protein>
<organism evidence="5 6">
    <name type="scientific">Cuscuta campestris</name>
    <dbReference type="NCBI Taxonomy" id="132261"/>
    <lineage>
        <taxon>Eukaryota</taxon>
        <taxon>Viridiplantae</taxon>
        <taxon>Streptophyta</taxon>
        <taxon>Embryophyta</taxon>
        <taxon>Tracheophyta</taxon>
        <taxon>Spermatophyta</taxon>
        <taxon>Magnoliopsida</taxon>
        <taxon>eudicotyledons</taxon>
        <taxon>Gunneridae</taxon>
        <taxon>Pentapetalae</taxon>
        <taxon>asterids</taxon>
        <taxon>lamiids</taxon>
        <taxon>Solanales</taxon>
        <taxon>Convolvulaceae</taxon>
        <taxon>Cuscuteae</taxon>
        <taxon>Cuscuta</taxon>
        <taxon>Cuscuta subgen. Grammica</taxon>
        <taxon>Cuscuta sect. Cleistogrammica</taxon>
    </lineage>
</organism>
<evidence type="ECO:0000313" key="5">
    <source>
        <dbReference type="EMBL" id="VFQ98837.1"/>
    </source>
</evidence>
<sequence length="1132" mass="127758">MEEKRNVNPIVFCDLTAPTPCQNSLFGTLSRNPPPLQTLDLLKNLGCSSSSSSPLGNKKHPHPDDNDRELEECEEWRRRRKQSAVYGHHVEEEEEDDDDEDDVELSEMFDRFLLCSDPNEYSMNIQPAAAGKRKEIGRVKHDDDEHNKSKNPRLGIDLSALLISCAKSIASYDHRTASEHLKEIRLHCSPSGNGDQRLAYVFAQGLEARLAGTTTPPVPPKKITAFDLLEAYRSYMQTCPFAKITFAFANKMIYLASSGAKTIHIIDFGILFGFQWPILIQHLSNRPGGPPRVRITGIELPPPGFPPQPPAQLVHQTGRRLAKYCHRFGVPFEYNGIPTRNWEGVRVEDLKLSGSGDEMVVVNCIFRFKDMLDESVGMENNPRDAVLRLIRKLNPNLFVHSIVNGSVNSPFFDIRFREALFHYNAHFDILEKTLPRDDPQRALFEQEFFGREAFNVVACDGEERVSRPETYKKWGARSAGAGFRILPLNPEVTGMLRKKIATEEHLLHRWIAAASARDVIVSILLRIDLFTYCMFMDPRFTGFAEHEDPFLVSTFLQSLDTPQNDSLAALGFTDNPWTTLGSNHGHFVPPADLDSPDADDPMSKGPPADLDSPDDDDPVSKYLSQILLEENIGEKPSMFHDAVSLQAAEDDFSSSHDKSQLSPHQSQVSHNNPESSGNIYENSNASNGTIGSLNTNNIQVSDVSKLGNMFGDTEAILNFKRGMEEASKFLPANNELFIDFDRYPFPQKTVELPRDNAINKVRNTEIDNNSLRGKKHQHPDHGYEFEEERSSKLSAVYGEEQLSQMFDKVLLSDSNVKNRVKNIQCSPEVVGKGRPRNGGKRHPNKQQQGDTTSEVVDLHTLLIRCAQSVATDDHKSANEQLKQIRKHCLVNGDADQRVAYILANSLEARLAGTGTLLFKSLTPKGITAFDKLKGYQVYMSAIPFKRTAIDLANKMIYMVSLEAKALHVIDFGIHYGFQWPILLQHLSNRPGGPPTLRITGIDYPKPGFRPAELIEETGRRLTDYCERFGIPFKYNAIATRNWETIKIEDLELGDDEMVAVNCSFQFKDVLDYKVVMEDSPRDAVLRLIRKVNPRVYVQAVVNAAYGTPFFASRFRDALYHYYSFDIFHIFVY</sequence>
<comment type="caution">
    <text evidence="3">Lacks conserved residue(s) required for the propagation of feature annotation.</text>
</comment>
<accession>A0A484NE91</accession>
<gene>
    <name evidence="5" type="ORF">CCAM_LOCUS40613</name>
</gene>
<name>A0A484NE91_9ASTE</name>
<dbReference type="Pfam" id="PF03514">
    <property type="entry name" value="GRAS"/>
    <property type="match status" value="2"/>
</dbReference>
<feature type="compositionally biased region" description="Basic residues" evidence="4">
    <location>
        <begin position="833"/>
        <end position="844"/>
    </location>
</feature>
<reference evidence="5 6" key="1">
    <citation type="submission" date="2018-04" db="EMBL/GenBank/DDBJ databases">
        <authorList>
            <person name="Vogel A."/>
        </authorList>
    </citation>
    <scope>NUCLEOTIDE SEQUENCE [LARGE SCALE GENOMIC DNA]</scope>
</reference>
<keyword evidence="1" id="KW-0805">Transcription regulation</keyword>
<feature type="region of interest" description="Leucine repeat I (LRI)" evidence="3">
    <location>
        <begin position="856"/>
        <end position="916"/>
    </location>
</feature>